<dbReference type="SUPFAM" id="SSF56496">
    <property type="entry name" value="Fibrinogen C-terminal domain-like"/>
    <property type="match status" value="1"/>
</dbReference>
<name>A0A6S7K267_PARCT</name>
<protein>
    <submittedName>
        <fullName evidence="2">Uncharacterized protein</fullName>
    </submittedName>
</protein>
<dbReference type="GO" id="GO:0070492">
    <property type="term" value="F:oligosaccharide binding"/>
    <property type="evidence" value="ECO:0007669"/>
    <property type="project" value="TreeGrafter"/>
</dbReference>
<dbReference type="PROSITE" id="PS51406">
    <property type="entry name" value="FIBRINOGEN_C_2"/>
    <property type="match status" value="1"/>
</dbReference>
<evidence type="ECO:0000256" key="1">
    <source>
        <dbReference type="ARBA" id="ARBA00023157"/>
    </source>
</evidence>
<dbReference type="Proteomes" id="UP001152795">
    <property type="component" value="Unassembled WGS sequence"/>
</dbReference>
<evidence type="ECO:0000313" key="3">
    <source>
        <dbReference type="Proteomes" id="UP001152795"/>
    </source>
</evidence>
<proteinExistence type="predicted"/>
<dbReference type="InterPro" id="IPR036056">
    <property type="entry name" value="Fibrinogen-like_C"/>
</dbReference>
<dbReference type="Gene3D" id="2.60.120.1000">
    <property type="match status" value="1"/>
</dbReference>
<dbReference type="GO" id="GO:0005615">
    <property type="term" value="C:extracellular space"/>
    <property type="evidence" value="ECO:0007669"/>
    <property type="project" value="TreeGrafter"/>
</dbReference>
<dbReference type="AlphaFoldDB" id="A0A6S7K267"/>
<dbReference type="InterPro" id="IPR002181">
    <property type="entry name" value="Fibrinogen_a/b/g_C_dom"/>
</dbReference>
<keyword evidence="1" id="KW-1015">Disulfide bond</keyword>
<keyword evidence="3" id="KW-1185">Reference proteome</keyword>
<reference evidence="2" key="1">
    <citation type="submission" date="2020-04" db="EMBL/GenBank/DDBJ databases">
        <authorList>
            <person name="Alioto T."/>
            <person name="Alioto T."/>
            <person name="Gomez Garrido J."/>
        </authorList>
    </citation>
    <scope>NUCLEOTIDE SEQUENCE</scope>
    <source>
        <strain evidence="2">A484AB</strain>
    </source>
</reference>
<dbReference type="PANTHER" id="PTHR16146:SF46">
    <property type="entry name" value="INTELECTIN-1A-RELATED"/>
    <property type="match status" value="1"/>
</dbReference>
<sequence>MAKGVSQWIDCVIECVQQPCCRSINYKKVFQNEPNCEILHDVVYNTSEKVLERNSFYDYVYLVDPQKEYNASCFLAGTSCLDIKNKGLSQGDGKYLIDSDGESKGNPFEVYCDMTSFGGGWTMCYTTDSHVNIKTELTTTLAQGYRADCNNIPASLLYILLIFYQLQIIISRDLQNKLYLISILFQFTGVIFVDEATKEKAAFNKSGLAVTFSGNYNKKADVFGLWTAQGVASADYQYQMLICDTGFYKGLHFSGYIDGCFKECNNWCNDRSSPYFRTSAHKRYQGVAFNENGHTQTSKRAIRAGIR</sequence>
<dbReference type="EMBL" id="CACRXK020025418">
    <property type="protein sequence ID" value="CAB4039465.1"/>
    <property type="molecule type" value="Genomic_DNA"/>
</dbReference>
<dbReference type="Pfam" id="PF00147">
    <property type="entry name" value="Fibrinogen_C"/>
    <property type="match status" value="1"/>
</dbReference>
<accession>A0A6S7K267</accession>
<dbReference type="NCBIfam" id="NF040941">
    <property type="entry name" value="GGGWT_bact"/>
    <property type="match status" value="1"/>
</dbReference>
<comment type="caution">
    <text evidence="2">The sequence shown here is derived from an EMBL/GenBank/DDBJ whole genome shotgun (WGS) entry which is preliminary data.</text>
</comment>
<dbReference type="OrthoDB" id="10388192at2759"/>
<dbReference type="PANTHER" id="PTHR16146">
    <property type="entry name" value="INTELECTIN"/>
    <property type="match status" value="1"/>
</dbReference>
<evidence type="ECO:0000313" key="2">
    <source>
        <dbReference type="EMBL" id="CAB4039465.1"/>
    </source>
</evidence>
<gene>
    <name evidence="2" type="ORF">PACLA_8A002978</name>
</gene>
<organism evidence="2 3">
    <name type="scientific">Paramuricea clavata</name>
    <name type="common">Red gorgonian</name>
    <name type="synonym">Violescent sea-whip</name>
    <dbReference type="NCBI Taxonomy" id="317549"/>
    <lineage>
        <taxon>Eukaryota</taxon>
        <taxon>Metazoa</taxon>
        <taxon>Cnidaria</taxon>
        <taxon>Anthozoa</taxon>
        <taxon>Octocorallia</taxon>
        <taxon>Malacalcyonacea</taxon>
        <taxon>Plexauridae</taxon>
        <taxon>Paramuricea</taxon>
    </lineage>
</organism>